<evidence type="ECO:0000256" key="2">
    <source>
        <dbReference type="SAM" id="Phobius"/>
    </source>
</evidence>
<feature type="compositionally biased region" description="Low complexity" evidence="1">
    <location>
        <begin position="187"/>
        <end position="207"/>
    </location>
</feature>
<keyword evidence="2" id="KW-0472">Membrane</keyword>
<evidence type="ECO:0000256" key="1">
    <source>
        <dbReference type="SAM" id="MobiDB-lite"/>
    </source>
</evidence>
<organism evidence="3 4">
    <name type="scientific">Aaosphaeria arxii CBS 175.79</name>
    <dbReference type="NCBI Taxonomy" id="1450172"/>
    <lineage>
        <taxon>Eukaryota</taxon>
        <taxon>Fungi</taxon>
        <taxon>Dikarya</taxon>
        <taxon>Ascomycota</taxon>
        <taxon>Pezizomycotina</taxon>
        <taxon>Dothideomycetes</taxon>
        <taxon>Pleosporomycetidae</taxon>
        <taxon>Pleosporales</taxon>
        <taxon>Pleosporales incertae sedis</taxon>
        <taxon>Aaosphaeria</taxon>
    </lineage>
</organism>
<keyword evidence="2" id="KW-1133">Transmembrane helix</keyword>
<gene>
    <name evidence="3" type="ORF">BU24DRAFT_410063</name>
</gene>
<evidence type="ECO:0000313" key="3">
    <source>
        <dbReference type="EMBL" id="KAF2014309.1"/>
    </source>
</evidence>
<keyword evidence="2" id="KW-0812">Transmembrane</keyword>
<feature type="transmembrane region" description="Helical" evidence="2">
    <location>
        <begin position="241"/>
        <end position="259"/>
    </location>
</feature>
<sequence length="260" mass="27687">MKSIFARLALFGANLLHPRGQDDNAILAARGFDDINEEPYDLPWGGGFVFPREYPTTVQVGETATLKWNTNFTSHVVYIHQRLGSSLKLTTDAKGQSYKWKVARITQEDDPHEPYLLRVYESIDGKANTNGFAFDSPSFWFGADGKNVTIVKSSTPTPEPTEFESTVVITSVFKVTRSKSNSSAPIATTGASNNSSSTPATAGATTTRPVASPTDNDIFTQAPAATGTQGTGEPGAGVRSAAAGFLSIALILPVALLVLV</sequence>
<evidence type="ECO:0000313" key="4">
    <source>
        <dbReference type="Proteomes" id="UP000799778"/>
    </source>
</evidence>
<feature type="region of interest" description="Disordered" evidence="1">
    <location>
        <begin position="182"/>
        <end position="236"/>
    </location>
</feature>
<dbReference type="RefSeq" id="XP_033382648.1">
    <property type="nucleotide sequence ID" value="XM_033525961.1"/>
</dbReference>
<dbReference type="Proteomes" id="UP000799778">
    <property type="component" value="Unassembled WGS sequence"/>
</dbReference>
<dbReference type="EMBL" id="ML978070">
    <property type="protein sequence ID" value="KAF2014309.1"/>
    <property type="molecule type" value="Genomic_DNA"/>
</dbReference>
<accession>A0A6A5XN49</accession>
<protein>
    <submittedName>
        <fullName evidence="3">Uncharacterized protein</fullName>
    </submittedName>
</protein>
<proteinExistence type="predicted"/>
<name>A0A6A5XN49_9PLEO</name>
<keyword evidence="4" id="KW-1185">Reference proteome</keyword>
<dbReference type="AlphaFoldDB" id="A0A6A5XN49"/>
<dbReference type="GeneID" id="54283358"/>
<reference evidence="3" key="1">
    <citation type="journal article" date="2020" name="Stud. Mycol.">
        <title>101 Dothideomycetes genomes: a test case for predicting lifestyles and emergence of pathogens.</title>
        <authorList>
            <person name="Haridas S."/>
            <person name="Albert R."/>
            <person name="Binder M."/>
            <person name="Bloem J."/>
            <person name="Labutti K."/>
            <person name="Salamov A."/>
            <person name="Andreopoulos B."/>
            <person name="Baker S."/>
            <person name="Barry K."/>
            <person name="Bills G."/>
            <person name="Bluhm B."/>
            <person name="Cannon C."/>
            <person name="Castanera R."/>
            <person name="Culley D."/>
            <person name="Daum C."/>
            <person name="Ezra D."/>
            <person name="Gonzalez J."/>
            <person name="Henrissat B."/>
            <person name="Kuo A."/>
            <person name="Liang C."/>
            <person name="Lipzen A."/>
            <person name="Lutzoni F."/>
            <person name="Magnuson J."/>
            <person name="Mondo S."/>
            <person name="Nolan M."/>
            <person name="Ohm R."/>
            <person name="Pangilinan J."/>
            <person name="Park H.-J."/>
            <person name="Ramirez L."/>
            <person name="Alfaro M."/>
            <person name="Sun H."/>
            <person name="Tritt A."/>
            <person name="Yoshinaga Y."/>
            <person name="Zwiers L.-H."/>
            <person name="Turgeon B."/>
            <person name="Goodwin S."/>
            <person name="Spatafora J."/>
            <person name="Crous P."/>
            <person name="Grigoriev I."/>
        </authorList>
    </citation>
    <scope>NUCLEOTIDE SEQUENCE</scope>
    <source>
        <strain evidence="3">CBS 175.79</strain>
    </source>
</reference>